<dbReference type="EMBL" id="CATOUU010000785">
    <property type="protein sequence ID" value="CAI9948032.1"/>
    <property type="molecule type" value="Genomic_DNA"/>
</dbReference>
<dbReference type="EMBL" id="CAXDID020000227">
    <property type="protein sequence ID" value="CAL6059757.1"/>
    <property type="molecule type" value="Genomic_DNA"/>
</dbReference>
<keyword evidence="3" id="KW-1185">Reference proteome</keyword>
<name>A0AA86Q8A0_9EUKA</name>
<evidence type="ECO:0000313" key="1">
    <source>
        <dbReference type="EMBL" id="CAI9948032.1"/>
    </source>
</evidence>
<accession>A0AA86Q8A0</accession>
<dbReference type="Proteomes" id="UP001642409">
    <property type="component" value="Unassembled WGS sequence"/>
</dbReference>
<comment type="caution">
    <text evidence="1">The sequence shown here is derived from an EMBL/GenBank/DDBJ whole genome shotgun (WGS) entry which is preliminary data.</text>
</comment>
<proteinExistence type="predicted"/>
<protein>
    <submittedName>
        <fullName evidence="2">Hypothetical_protein</fullName>
    </submittedName>
</protein>
<reference evidence="2 3" key="2">
    <citation type="submission" date="2024-07" db="EMBL/GenBank/DDBJ databases">
        <authorList>
            <person name="Akdeniz Z."/>
        </authorList>
    </citation>
    <scope>NUCLEOTIDE SEQUENCE [LARGE SCALE GENOMIC DNA]</scope>
</reference>
<sequence length="243" mass="28922">MDQYFIIYDIHICGSGLLKNQYKYQIDQLFLQIQYYVLQTLEDSHYPESRLKNQLWSLRLSVKDSTKYRALQPIQKDTLTELKSVFKRDLKINLQFQISDIQDNRRFSLLYFQQLWIRISQEISQEKYPIDYDENMFVTMMFTGPADDEDAQIRQENESPVVQPFIEPEKEVVDVSSDEEEERAVGVIRNSFTVSQRQEVIKYYKDLLSTSRCQAVKLTREYFATCSTTLRPQESVYCHGCYQ</sequence>
<dbReference type="AlphaFoldDB" id="A0AA86Q8A0"/>
<gene>
    <name evidence="1" type="ORF">HINF_LOCUS35677</name>
    <name evidence="2" type="ORF">HINF_LOCUS48897</name>
</gene>
<evidence type="ECO:0000313" key="3">
    <source>
        <dbReference type="Proteomes" id="UP001642409"/>
    </source>
</evidence>
<reference evidence="1" key="1">
    <citation type="submission" date="2023-06" db="EMBL/GenBank/DDBJ databases">
        <authorList>
            <person name="Kurt Z."/>
        </authorList>
    </citation>
    <scope>NUCLEOTIDE SEQUENCE</scope>
</reference>
<organism evidence="1">
    <name type="scientific">Hexamita inflata</name>
    <dbReference type="NCBI Taxonomy" id="28002"/>
    <lineage>
        <taxon>Eukaryota</taxon>
        <taxon>Metamonada</taxon>
        <taxon>Diplomonadida</taxon>
        <taxon>Hexamitidae</taxon>
        <taxon>Hexamitinae</taxon>
        <taxon>Hexamita</taxon>
    </lineage>
</organism>
<evidence type="ECO:0000313" key="2">
    <source>
        <dbReference type="EMBL" id="CAL6059757.1"/>
    </source>
</evidence>